<reference evidence="1" key="1">
    <citation type="journal article" date="2021" name="Proc. Natl. Acad. Sci. U.S.A.">
        <title>A Catalog of Tens of Thousands of Viruses from Human Metagenomes Reveals Hidden Associations with Chronic Diseases.</title>
        <authorList>
            <person name="Tisza M.J."/>
            <person name="Buck C.B."/>
        </authorList>
    </citation>
    <scope>NUCLEOTIDE SEQUENCE</scope>
    <source>
        <strain evidence="1">Ctquf9</strain>
    </source>
</reference>
<evidence type="ECO:0000313" key="1">
    <source>
        <dbReference type="EMBL" id="DAD77027.1"/>
    </source>
</evidence>
<protein>
    <submittedName>
        <fullName evidence="1">Uncharacterized protein</fullName>
    </submittedName>
</protein>
<organism evidence="1">
    <name type="scientific">Siphoviridae sp. ctquf9</name>
    <dbReference type="NCBI Taxonomy" id="2826470"/>
    <lineage>
        <taxon>Viruses</taxon>
        <taxon>Duplodnaviria</taxon>
        <taxon>Heunggongvirae</taxon>
        <taxon>Uroviricota</taxon>
        <taxon>Caudoviricetes</taxon>
    </lineage>
</organism>
<sequence>MMQISQYVRNAKNDFPTRYLGIPFHEKAGGRVHLFSFV</sequence>
<accession>A0A8S5M4S0</accession>
<name>A0A8S5M4S0_9CAUD</name>
<dbReference type="EMBL" id="BK014815">
    <property type="protein sequence ID" value="DAD77027.1"/>
    <property type="molecule type" value="Genomic_DNA"/>
</dbReference>
<proteinExistence type="predicted"/>